<name>A0ACC0MF67_RHOML</name>
<keyword evidence="2" id="KW-1185">Reference proteome</keyword>
<sequence>MLLGPRRVFWKEEGYWRRVLGVKDVLARRKLVSDVLCPVCKEDKESVLHLIARCPFAQIVWRMSLLGVNIEFVLTDSMMDLWDNLLERWKGMREDKGVWAAVGAIIWKI</sequence>
<protein>
    <submittedName>
        <fullName evidence="1">Uncharacterized protein</fullName>
    </submittedName>
</protein>
<reference evidence="1" key="1">
    <citation type="submission" date="2022-02" db="EMBL/GenBank/DDBJ databases">
        <title>Plant Genome Project.</title>
        <authorList>
            <person name="Zhang R.-G."/>
        </authorList>
    </citation>
    <scope>NUCLEOTIDE SEQUENCE</scope>
    <source>
        <strain evidence="1">AT1</strain>
    </source>
</reference>
<accession>A0ACC0MF67</accession>
<proteinExistence type="predicted"/>
<evidence type="ECO:0000313" key="1">
    <source>
        <dbReference type="EMBL" id="KAI8539214.1"/>
    </source>
</evidence>
<comment type="caution">
    <text evidence="1">The sequence shown here is derived from an EMBL/GenBank/DDBJ whole genome shotgun (WGS) entry which is preliminary data.</text>
</comment>
<dbReference type="EMBL" id="CM046396">
    <property type="protein sequence ID" value="KAI8539214.1"/>
    <property type="molecule type" value="Genomic_DNA"/>
</dbReference>
<gene>
    <name evidence="1" type="ORF">RHMOL_Rhmol09G0164000</name>
</gene>
<dbReference type="Proteomes" id="UP001062846">
    <property type="component" value="Chromosome 9"/>
</dbReference>
<evidence type="ECO:0000313" key="2">
    <source>
        <dbReference type="Proteomes" id="UP001062846"/>
    </source>
</evidence>
<organism evidence="1 2">
    <name type="scientific">Rhododendron molle</name>
    <name type="common">Chinese azalea</name>
    <name type="synonym">Azalea mollis</name>
    <dbReference type="NCBI Taxonomy" id="49168"/>
    <lineage>
        <taxon>Eukaryota</taxon>
        <taxon>Viridiplantae</taxon>
        <taxon>Streptophyta</taxon>
        <taxon>Embryophyta</taxon>
        <taxon>Tracheophyta</taxon>
        <taxon>Spermatophyta</taxon>
        <taxon>Magnoliopsida</taxon>
        <taxon>eudicotyledons</taxon>
        <taxon>Gunneridae</taxon>
        <taxon>Pentapetalae</taxon>
        <taxon>asterids</taxon>
        <taxon>Ericales</taxon>
        <taxon>Ericaceae</taxon>
        <taxon>Ericoideae</taxon>
        <taxon>Rhodoreae</taxon>
        <taxon>Rhododendron</taxon>
    </lineage>
</organism>